<dbReference type="SMART" id="SM00437">
    <property type="entry name" value="TOP1Ac"/>
    <property type="match status" value="1"/>
</dbReference>
<dbReference type="InterPro" id="IPR000380">
    <property type="entry name" value="Topo_IA"/>
</dbReference>
<feature type="compositionally biased region" description="Basic and acidic residues" evidence="7">
    <location>
        <begin position="419"/>
        <end position="429"/>
    </location>
</feature>
<evidence type="ECO:0000313" key="10">
    <source>
        <dbReference type="EMBL" id="RZC58428.1"/>
    </source>
</evidence>
<reference evidence="10 11" key="1">
    <citation type="journal article" date="2018" name="Science">
        <title>The opium poppy genome and morphinan production.</title>
        <authorList>
            <person name="Guo L."/>
            <person name="Winzer T."/>
            <person name="Yang X."/>
            <person name="Li Y."/>
            <person name="Ning Z."/>
            <person name="He Z."/>
            <person name="Teodor R."/>
            <person name="Lu Y."/>
            <person name="Bowser T.A."/>
            <person name="Graham I.A."/>
            <person name="Ye K."/>
        </authorList>
    </citation>
    <scope>NUCLEOTIDE SEQUENCE [LARGE SCALE GENOMIC DNA]</scope>
    <source>
        <strain evidence="11">cv. HN1</strain>
        <tissue evidence="10">Leaves</tissue>
    </source>
</reference>
<dbReference type="Gene3D" id="1.10.290.10">
    <property type="entry name" value="Topoisomerase I, domain 4"/>
    <property type="match status" value="1"/>
</dbReference>
<dbReference type="GO" id="GO:0006265">
    <property type="term" value="P:DNA topological change"/>
    <property type="evidence" value="ECO:0007669"/>
    <property type="project" value="InterPro"/>
</dbReference>
<evidence type="ECO:0000256" key="4">
    <source>
        <dbReference type="ARBA" id="ARBA00023029"/>
    </source>
</evidence>
<dbReference type="InterPro" id="IPR013825">
    <property type="entry name" value="Topo_IA_cen_sub2"/>
</dbReference>
<evidence type="ECO:0000256" key="3">
    <source>
        <dbReference type="ARBA" id="ARBA00012891"/>
    </source>
</evidence>
<name>A0A4Y7JF56_PAPSO</name>
<dbReference type="CDD" id="cd00186">
    <property type="entry name" value="TOP1Ac"/>
    <property type="match status" value="1"/>
</dbReference>
<evidence type="ECO:0000313" key="11">
    <source>
        <dbReference type="Proteomes" id="UP000316621"/>
    </source>
</evidence>
<dbReference type="PROSITE" id="PS50880">
    <property type="entry name" value="TOPRIM"/>
    <property type="match status" value="1"/>
</dbReference>
<dbReference type="Gene3D" id="2.70.20.10">
    <property type="entry name" value="Topoisomerase I, domain 3"/>
    <property type="match status" value="1"/>
</dbReference>
<feature type="compositionally biased region" description="Polar residues" evidence="7">
    <location>
        <begin position="483"/>
        <end position="492"/>
    </location>
</feature>
<dbReference type="InterPro" id="IPR006171">
    <property type="entry name" value="TOPRIM_dom"/>
</dbReference>
<dbReference type="OMA" id="VNDYSFT"/>
<feature type="compositionally biased region" description="Basic and acidic residues" evidence="7">
    <location>
        <begin position="390"/>
        <end position="401"/>
    </location>
</feature>
<keyword evidence="6" id="KW-0413">Isomerase</keyword>
<dbReference type="GO" id="GO:0003677">
    <property type="term" value="F:DNA binding"/>
    <property type="evidence" value="ECO:0007669"/>
    <property type="project" value="UniProtKB-KW"/>
</dbReference>
<dbReference type="SUPFAM" id="SSF56712">
    <property type="entry name" value="Prokaryotic type I DNA topoisomerase"/>
    <property type="match status" value="1"/>
</dbReference>
<dbReference type="SMART" id="SM00436">
    <property type="entry name" value="TOP1Bc"/>
    <property type="match status" value="1"/>
</dbReference>
<dbReference type="InterPro" id="IPR013497">
    <property type="entry name" value="Topo_IA_cen"/>
</dbReference>
<dbReference type="EMBL" id="CM010718">
    <property type="protein sequence ID" value="RZC58428.1"/>
    <property type="molecule type" value="Genomic_DNA"/>
</dbReference>
<feature type="compositionally biased region" description="Basic residues" evidence="7">
    <location>
        <begin position="1298"/>
        <end position="1308"/>
    </location>
</feature>
<feature type="compositionally biased region" description="Basic residues" evidence="7">
    <location>
        <begin position="380"/>
        <end position="389"/>
    </location>
</feature>
<dbReference type="Gene3D" id="3.30.65.10">
    <property type="entry name" value="Bacterial Topoisomerase I, domain 1"/>
    <property type="match status" value="1"/>
</dbReference>
<dbReference type="Pfam" id="PF01751">
    <property type="entry name" value="Toprim"/>
    <property type="match status" value="1"/>
</dbReference>
<dbReference type="PROSITE" id="PS52039">
    <property type="entry name" value="TOPO_IA_2"/>
    <property type="match status" value="1"/>
</dbReference>
<dbReference type="GO" id="GO:0003917">
    <property type="term" value="F:DNA topoisomerase type I (single strand cut, ATP-independent) activity"/>
    <property type="evidence" value="ECO:0007669"/>
    <property type="project" value="UniProtKB-EC"/>
</dbReference>
<dbReference type="Pfam" id="PF01131">
    <property type="entry name" value="Topoisom_bac"/>
    <property type="match status" value="1"/>
</dbReference>
<accession>A0A4Y7JF56</accession>
<feature type="region of interest" description="Disordered" evidence="7">
    <location>
        <begin position="239"/>
        <end position="260"/>
    </location>
</feature>
<evidence type="ECO:0000256" key="6">
    <source>
        <dbReference type="ARBA" id="ARBA00023235"/>
    </source>
</evidence>
<evidence type="ECO:0000256" key="7">
    <source>
        <dbReference type="SAM" id="MobiDB-lite"/>
    </source>
</evidence>
<dbReference type="InterPro" id="IPR013826">
    <property type="entry name" value="Topo_IA_cen_sub3"/>
</dbReference>
<evidence type="ECO:0000259" key="9">
    <source>
        <dbReference type="PROSITE" id="PS52039"/>
    </source>
</evidence>
<protein>
    <recommendedName>
        <fullName evidence="3">DNA topoisomerase</fullName>
        <ecNumber evidence="3">5.6.2.1</ecNumber>
    </recommendedName>
</protein>
<dbReference type="STRING" id="3469.A0A4Y7JF56"/>
<dbReference type="InterPro" id="IPR023405">
    <property type="entry name" value="Topo_IA_core_domain"/>
</dbReference>
<dbReference type="Pfam" id="PF13368">
    <property type="entry name" value="Toprim_C_rpt"/>
    <property type="match status" value="1"/>
</dbReference>
<evidence type="ECO:0000259" key="8">
    <source>
        <dbReference type="PROSITE" id="PS50880"/>
    </source>
</evidence>
<evidence type="ECO:0000256" key="2">
    <source>
        <dbReference type="ARBA" id="ARBA00009446"/>
    </source>
</evidence>
<feature type="compositionally biased region" description="Polar residues" evidence="7">
    <location>
        <begin position="361"/>
        <end position="371"/>
    </location>
</feature>
<dbReference type="Gene3D" id="3.40.50.140">
    <property type="match status" value="1"/>
</dbReference>
<keyword evidence="4" id="KW-0799">Topoisomerase</keyword>
<comment type="similarity">
    <text evidence="2">Belongs to the type IA topoisomerase family.</text>
</comment>
<comment type="catalytic activity">
    <reaction evidence="1">
        <text>ATP-independent breakage of single-stranded DNA, followed by passage and rejoining.</text>
        <dbReference type="EC" id="5.6.2.1"/>
    </reaction>
</comment>
<gene>
    <name evidence="10" type="ORF">C5167_005731</name>
</gene>
<dbReference type="EC" id="5.6.2.1" evidence="3"/>
<feature type="compositionally biased region" description="Basic and acidic residues" evidence="7">
    <location>
        <begin position="456"/>
        <end position="482"/>
    </location>
</feature>
<dbReference type="InterPro" id="IPR003601">
    <property type="entry name" value="Topo_IA_2"/>
</dbReference>
<evidence type="ECO:0000256" key="1">
    <source>
        <dbReference type="ARBA" id="ARBA00000213"/>
    </source>
</evidence>
<sequence length="1316" mass="145688">MALQLHKLLNSNCFRRNLSVSSLPRIMNYMKGNASYSTANPCFNGKLGQLQLMSPREECRIANNRIKDLRFKVGYDPQFFRSFSTARHDGNLTNFPIQSHLSVGIPKSRTVGSSFRLDVLFYEGNGRRLFSAKPSNQKPKVPSALVNKNENAFVGGESSRKAFYAPRKRTRTLGVCSSTGGDGGKQVAVEKQFAEGKDSNNLVAQTGGTLKPADKVTIGVKKGVDESSILTEAKVNGNDHKGKALANKKHKSGKKGHVQDDTSTNVLTAATKAGDFKEVIVPENANVSVGDRGESSRKSFYARRKRAKMLAIRSSSGDGGNQVAVEKKVVGKEVAESNKKVAQAVDTLKPTEVRVGDKMDAQQSSISTEAKVNSYDHKKNTPAKKKRNSRNKEQIQNENDTKVLSGATKAADSTGVTLLEKKPNIDTHSRHSQTSNSVTVCGKQLPAVDSPGSEHQQSEKKKTIFSEKKRAPKKDLTSKNSDKVSLQQSNSVPGKLEPPIKKLSTLYPPTGKSVVVVESLKKAKIVQGYLGDLFEVLSSNGHVRMLARWAGAVRPDDDFSMVWGVPDAAWTQVKSMKVALNGAKNLILASDPSCEGEAIAWHLTEMLQQQDALHDNITIARVVFNELTESSVKAALQSPRDINMDLVHSYLSRRALDYLIAYNLTPLLDKKLPGCLSAGRVEHTALSLLCDAETQIEEFKPREYWTVEVEFSNKIVDSLKKNFSIKSHLINARSKQLEQLSTKATDIQKKITSSSFKVVGCKRTKTQKNPPMPYITSTLQQDAANKLQFSASTTMMLAKGLYEGVKIADKESVGLITYMQTDDLHVPDAAAEDVHSLVLERYGKKFASKGARKYCTKLKNAQEVHEAIRPTDIRRLPSLLAGVLDEDSLKLYTLIWLRTMACQMEPALIDQIQVDIGAVGESTLLQSTCSNIEFLGYQPAYKDAEAASIANGMVEVDACKETFKFLCALKVSGDPFYPGKVELKQHFTEPPLRYTEGSLIEKLEKLGVGRPSTYATTIKALQERKYLTVKNRELYPEFRARMVSQFLSHFFSEVNDYSFTANTENELDKVSAGLSEWKALMKDYWTRFSKYCSRAGNASSRQIETVMEKAFPDFLFGSLPGKSRTCPRCKEGNLIFRITGSAAGYFVGCDKHPKCKYVNPILRDGEEEEVEEHPDDEELFDEPTVIGMHPGSDEKIYLKTGPYGGYVQLGDDRKGFTPKRAPLGKMDPKSITLEHALDLLSYPKTLGNHPDDDKPVFLRTAPKGYAIRHRRTTAPVPKNMDPKKVTLEDALKYLSGKGARHAGRPKNKPKAEIYEA</sequence>
<dbReference type="InterPro" id="IPR003602">
    <property type="entry name" value="Topo_IA_DNA-bd_dom"/>
</dbReference>
<feature type="region of interest" description="Disordered" evidence="7">
    <location>
        <begin position="1295"/>
        <end position="1316"/>
    </location>
</feature>
<feature type="region of interest" description="Disordered" evidence="7">
    <location>
        <begin position="353"/>
        <end position="503"/>
    </location>
</feature>
<dbReference type="InterPro" id="IPR005733">
    <property type="entry name" value="TopoI_bac-type"/>
</dbReference>
<dbReference type="Gramene" id="RZC58428">
    <property type="protein sequence ID" value="RZC58428"/>
    <property type="gene ID" value="C5167_005731"/>
</dbReference>
<keyword evidence="5" id="KW-0238">DNA-binding</keyword>
<dbReference type="Gene3D" id="1.10.460.10">
    <property type="entry name" value="Topoisomerase I, domain 2"/>
    <property type="match status" value="1"/>
</dbReference>
<dbReference type="SMART" id="SM00493">
    <property type="entry name" value="TOPRIM"/>
    <property type="match status" value="1"/>
</dbReference>
<organism evidence="10 11">
    <name type="scientific">Papaver somniferum</name>
    <name type="common">Opium poppy</name>
    <dbReference type="NCBI Taxonomy" id="3469"/>
    <lineage>
        <taxon>Eukaryota</taxon>
        <taxon>Viridiplantae</taxon>
        <taxon>Streptophyta</taxon>
        <taxon>Embryophyta</taxon>
        <taxon>Tracheophyta</taxon>
        <taxon>Spermatophyta</taxon>
        <taxon>Magnoliopsida</taxon>
        <taxon>Ranunculales</taxon>
        <taxon>Papaveraceae</taxon>
        <taxon>Papaveroideae</taxon>
        <taxon>Papaver</taxon>
    </lineage>
</organism>
<evidence type="ECO:0000256" key="5">
    <source>
        <dbReference type="ARBA" id="ARBA00023125"/>
    </source>
</evidence>
<dbReference type="PRINTS" id="PR00417">
    <property type="entry name" value="PRTPISMRASEI"/>
</dbReference>
<proteinExistence type="inferred from homology"/>
<dbReference type="NCBIfam" id="TIGR01051">
    <property type="entry name" value="topA_bact"/>
    <property type="match status" value="1"/>
</dbReference>
<feature type="compositionally biased region" description="Basic residues" evidence="7">
    <location>
        <begin position="246"/>
        <end position="256"/>
    </location>
</feature>
<dbReference type="PANTHER" id="PTHR42785:SF1">
    <property type="entry name" value="DNA TOPOISOMERASE"/>
    <property type="match status" value="1"/>
</dbReference>
<keyword evidence="11" id="KW-1185">Reference proteome</keyword>
<feature type="domain" description="Topo IA-type catalytic" evidence="9">
    <location>
        <begin position="643"/>
        <end position="1092"/>
    </location>
</feature>
<dbReference type="InterPro" id="IPR025589">
    <property type="entry name" value="Toprim_C_rpt"/>
</dbReference>
<dbReference type="PANTHER" id="PTHR42785">
    <property type="entry name" value="DNA TOPOISOMERASE, TYPE IA, CORE"/>
    <property type="match status" value="1"/>
</dbReference>
<dbReference type="Proteomes" id="UP000316621">
    <property type="component" value="Chromosome 4"/>
</dbReference>
<dbReference type="InterPro" id="IPR013824">
    <property type="entry name" value="Topo_IA_cen_sub1"/>
</dbReference>
<feature type="domain" description="Toprim" evidence="8">
    <location>
        <begin position="512"/>
        <end position="627"/>
    </location>
</feature>